<dbReference type="InterPro" id="IPR042176">
    <property type="entry name" value="Pantoate_ligase_C"/>
</dbReference>
<keyword evidence="6" id="KW-0547">Nucleotide-binding</keyword>
<evidence type="ECO:0000256" key="5">
    <source>
        <dbReference type="ARBA" id="ARBA00022655"/>
    </source>
</evidence>
<proteinExistence type="inferred from homology"/>
<dbReference type="InterPro" id="IPR003721">
    <property type="entry name" value="Pantoate_ligase"/>
</dbReference>
<reference evidence="10" key="1">
    <citation type="journal article" date="2014" name="Front. Microbiol.">
        <title>High frequency of phylogenetically diverse reductive dehalogenase-homologous genes in deep subseafloor sedimentary metagenomes.</title>
        <authorList>
            <person name="Kawai M."/>
            <person name="Futagami T."/>
            <person name="Toyoda A."/>
            <person name="Takaki Y."/>
            <person name="Nishi S."/>
            <person name="Hori S."/>
            <person name="Arai W."/>
            <person name="Tsubouchi T."/>
            <person name="Morono Y."/>
            <person name="Uchiyama I."/>
            <person name="Ito T."/>
            <person name="Fujiyama A."/>
            <person name="Inagaki F."/>
            <person name="Takami H."/>
        </authorList>
    </citation>
    <scope>NUCLEOTIDE SEQUENCE</scope>
    <source>
        <strain evidence="10">Expedition CK06-06</strain>
    </source>
</reference>
<dbReference type="EC" id="6.3.2.1" evidence="3"/>
<comment type="similarity">
    <text evidence="2">Belongs to the pantothenate synthetase family.</text>
</comment>
<dbReference type="FunFam" id="3.40.50.620:FF:000013">
    <property type="entry name" value="Pantothenate synthetase"/>
    <property type="match status" value="1"/>
</dbReference>
<protein>
    <recommendedName>
        <fullName evidence="3">pantoate--beta-alanine ligase (AMP-forming)</fullName>
        <ecNumber evidence="3">6.3.2.1</ecNumber>
    </recommendedName>
    <alternativeName>
        <fullName evidence="8">Pantoate-activating enzyme</fullName>
    </alternativeName>
</protein>
<dbReference type="AlphaFoldDB" id="X1DL94"/>
<organism evidence="10">
    <name type="scientific">marine sediment metagenome</name>
    <dbReference type="NCBI Taxonomy" id="412755"/>
    <lineage>
        <taxon>unclassified sequences</taxon>
        <taxon>metagenomes</taxon>
        <taxon>ecological metagenomes</taxon>
    </lineage>
</organism>
<dbReference type="GO" id="GO:0005829">
    <property type="term" value="C:cytosol"/>
    <property type="evidence" value="ECO:0007669"/>
    <property type="project" value="TreeGrafter"/>
</dbReference>
<sequence>MRIIKTIAQTKRLIERVKKSGKTIGFVPTMGYLHEGHLSLVRIAHRKSQFVVVSIFVNPTQFGPSEDLAKYPQDMKRDAALLKKENVDLIFYPSVNEIYPPDYKTYVYVKELSRLMCGITRPHHFQGVTTVVLNLFNIVKPDIAVFGAKDYQQGVIIKRMTKDLNLDIKIIIGKIIREKNGLAMSSRNKYLSPRQRKDATVLYKALRKIKQSFRQGLTDPRRAKTMMRQMKMPFSILRMAKENQS</sequence>
<keyword evidence="4" id="KW-0436">Ligase</keyword>
<dbReference type="UniPathway" id="UPA00028">
    <property type="reaction ID" value="UER00005"/>
</dbReference>
<dbReference type="SUPFAM" id="SSF52374">
    <property type="entry name" value="Nucleotidylyl transferase"/>
    <property type="match status" value="1"/>
</dbReference>
<evidence type="ECO:0000256" key="7">
    <source>
        <dbReference type="ARBA" id="ARBA00022840"/>
    </source>
</evidence>
<dbReference type="Gene3D" id="3.30.1300.10">
    <property type="entry name" value="Pantoate-beta-alanine ligase, C-terminal domain"/>
    <property type="match status" value="1"/>
</dbReference>
<evidence type="ECO:0000256" key="1">
    <source>
        <dbReference type="ARBA" id="ARBA00004990"/>
    </source>
</evidence>
<accession>X1DL94</accession>
<comment type="catalytic activity">
    <reaction evidence="9">
        <text>(R)-pantoate + beta-alanine + ATP = (R)-pantothenate + AMP + diphosphate + H(+)</text>
        <dbReference type="Rhea" id="RHEA:10912"/>
        <dbReference type="ChEBI" id="CHEBI:15378"/>
        <dbReference type="ChEBI" id="CHEBI:15980"/>
        <dbReference type="ChEBI" id="CHEBI:29032"/>
        <dbReference type="ChEBI" id="CHEBI:30616"/>
        <dbReference type="ChEBI" id="CHEBI:33019"/>
        <dbReference type="ChEBI" id="CHEBI:57966"/>
        <dbReference type="ChEBI" id="CHEBI:456215"/>
        <dbReference type="EC" id="6.3.2.1"/>
    </reaction>
</comment>
<keyword evidence="5" id="KW-0566">Pantothenate biosynthesis</keyword>
<evidence type="ECO:0000256" key="2">
    <source>
        <dbReference type="ARBA" id="ARBA00009256"/>
    </source>
</evidence>
<evidence type="ECO:0000256" key="4">
    <source>
        <dbReference type="ARBA" id="ARBA00022598"/>
    </source>
</evidence>
<evidence type="ECO:0000256" key="3">
    <source>
        <dbReference type="ARBA" id="ARBA00012219"/>
    </source>
</evidence>
<dbReference type="Gene3D" id="3.40.50.620">
    <property type="entry name" value="HUPs"/>
    <property type="match status" value="1"/>
</dbReference>
<evidence type="ECO:0000256" key="6">
    <source>
        <dbReference type="ARBA" id="ARBA00022741"/>
    </source>
</evidence>
<evidence type="ECO:0000256" key="9">
    <source>
        <dbReference type="ARBA" id="ARBA00048258"/>
    </source>
</evidence>
<dbReference type="PANTHER" id="PTHR21299:SF1">
    <property type="entry name" value="PANTOATE--BETA-ALANINE LIGASE"/>
    <property type="match status" value="1"/>
</dbReference>
<dbReference type="InterPro" id="IPR014729">
    <property type="entry name" value="Rossmann-like_a/b/a_fold"/>
</dbReference>
<gene>
    <name evidence="10" type="ORF">S03H2_01707</name>
</gene>
<dbReference type="CDD" id="cd00560">
    <property type="entry name" value="PanC"/>
    <property type="match status" value="1"/>
</dbReference>
<comment type="pathway">
    <text evidence="1">Cofactor biosynthesis; (R)-pantothenate biosynthesis; (R)-pantothenate from (R)-pantoate and beta-alanine: step 1/1.</text>
</comment>
<dbReference type="GO" id="GO:0004592">
    <property type="term" value="F:pantoate-beta-alanine ligase activity"/>
    <property type="evidence" value="ECO:0007669"/>
    <property type="project" value="UniProtKB-EC"/>
</dbReference>
<evidence type="ECO:0000313" key="10">
    <source>
        <dbReference type="EMBL" id="GAH21676.1"/>
    </source>
</evidence>
<keyword evidence="7" id="KW-0067">ATP-binding</keyword>
<dbReference type="HAMAP" id="MF_00158">
    <property type="entry name" value="PanC"/>
    <property type="match status" value="1"/>
</dbReference>
<dbReference type="PANTHER" id="PTHR21299">
    <property type="entry name" value="CYTIDYLATE KINASE/PANTOATE-BETA-ALANINE LIGASE"/>
    <property type="match status" value="1"/>
</dbReference>
<name>X1DL94_9ZZZZ</name>
<comment type="caution">
    <text evidence="10">The sequence shown here is derived from an EMBL/GenBank/DDBJ whole genome shotgun (WGS) entry which is preliminary data.</text>
</comment>
<dbReference type="GO" id="GO:0015940">
    <property type="term" value="P:pantothenate biosynthetic process"/>
    <property type="evidence" value="ECO:0007669"/>
    <property type="project" value="UniProtKB-UniPathway"/>
</dbReference>
<dbReference type="NCBIfam" id="TIGR00018">
    <property type="entry name" value="panC"/>
    <property type="match status" value="1"/>
</dbReference>
<evidence type="ECO:0000256" key="8">
    <source>
        <dbReference type="ARBA" id="ARBA00032806"/>
    </source>
</evidence>
<dbReference type="GO" id="GO:0005524">
    <property type="term" value="F:ATP binding"/>
    <property type="evidence" value="ECO:0007669"/>
    <property type="project" value="UniProtKB-KW"/>
</dbReference>
<dbReference type="EMBL" id="BARU01000520">
    <property type="protein sequence ID" value="GAH21676.1"/>
    <property type="molecule type" value="Genomic_DNA"/>
</dbReference>
<dbReference type="Pfam" id="PF02569">
    <property type="entry name" value="Pantoate_ligase"/>
    <property type="match status" value="1"/>
</dbReference>